<comment type="caution">
    <text evidence="1">The sequence shown here is derived from an EMBL/GenBank/DDBJ whole genome shotgun (WGS) entry which is preliminary data.</text>
</comment>
<dbReference type="AlphaFoldDB" id="A0A0C2NBG8"/>
<name>A0A0C2NBG8_THEKT</name>
<keyword evidence="2" id="KW-1185">Reference proteome</keyword>
<proteinExistence type="predicted"/>
<evidence type="ECO:0000313" key="1">
    <source>
        <dbReference type="EMBL" id="KII73665.1"/>
    </source>
</evidence>
<sequence>MFCTTLKEKVLWNSYLVAFRIVSSKKPDTIAEELILPSAIDMCEVDPGMKYIKNGKPLQSVIIQIGMGQFVGVCTDHDDVMTGSKSGLVARVKLAAHHKCINQLRDSSRGLRLK</sequence>
<organism evidence="1 2">
    <name type="scientific">Thelohanellus kitauei</name>
    <name type="common">Myxosporean</name>
    <dbReference type="NCBI Taxonomy" id="669202"/>
    <lineage>
        <taxon>Eukaryota</taxon>
        <taxon>Metazoa</taxon>
        <taxon>Cnidaria</taxon>
        <taxon>Myxozoa</taxon>
        <taxon>Myxosporea</taxon>
        <taxon>Bivalvulida</taxon>
        <taxon>Platysporina</taxon>
        <taxon>Myxobolidae</taxon>
        <taxon>Thelohanellus</taxon>
    </lineage>
</organism>
<dbReference type="EMBL" id="JWZT01000726">
    <property type="protein sequence ID" value="KII73665.1"/>
    <property type="molecule type" value="Genomic_DNA"/>
</dbReference>
<dbReference type="Proteomes" id="UP000031668">
    <property type="component" value="Unassembled WGS sequence"/>
</dbReference>
<reference evidence="1 2" key="1">
    <citation type="journal article" date="2014" name="Genome Biol. Evol.">
        <title>The genome of the myxosporean Thelohanellus kitauei shows adaptations to nutrient acquisition within its fish host.</title>
        <authorList>
            <person name="Yang Y."/>
            <person name="Xiong J."/>
            <person name="Zhou Z."/>
            <person name="Huo F."/>
            <person name="Miao W."/>
            <person name="Ran C."/>
            <person name="Liu Y."/>
            <person name="Zhang J."/>
            <person name="Feng J."/>
            <person name="Wang M."/>
            <person name="Wang M."/>
            <person name="Wang L."/>
            <person name="Yao B."/>
        </authorList>
    </citation>
    <scope>NUCLEOTIDE SEQUENCE [LARGE SCALE GENOMIC DNA]</scope>
    <source>
        <strain evidence="1">Wuqing</strain>
    </source>
</reference>
<dbReference type="OrthoDB" id="1101576at2759"/>
<accession>A0A0C2NBG8</accession>
<evidence type="ECO:0000313" key="2">
    <source>
        <dbReference type="Proteomes" id="UP000031668"/>
    </source>
</evidence>
<gene>
    <name evidence="1" type="ORF">RF11_12216</name>
</gene>
<protein>
    <submittedName>
        <fullName evidence="1">Uncharacterized protein</fullName>
    </submittedName>
</protein>